<sequence precursor="true">MTLKVLRVFAWVALFCVPGVQAQDAAPVVQTQQGKLIGTLSERNARVAEFKGIPFAAPPVGVNRWRPPQPAPGWTGERMADTFGPDCMQQPYPEGSFFYRPARISSEDCLYLNVWSAAQADTEARKPVMVWLHGGALTRGSGAIDTYDGAELALKDVVVVTVNYRLGVFGYFAHPELIAESPNFSAGNYGILDQIQALQWVQDNIAAFGGDPDNVTIFGESAGAWSVHFLVSSPLAAGLFHKAIAQSGARLDTRVELDRPTSAGPAAISAGTRLAEHLGAQDLSALRALPARELMDSAMSAGFRTDGIVDGWVIPEQPYALFSEGRQNPVPVMVGFNSEEGTTLGAAGNLPVSAEAYRARLQAQYGELADLIEDVYPATDIRRSVLDSFRDATFGWNMVTWANLNRLVDQPAYLYYFTHRPPGPASEELGAYHAAEIAYVFNNVHTLRNRASAMDYRLADIMSDYWVNFAHFGVPSAPGQPEWLPYTNSARNYLLLDTEVSARTDLMPENWAVFDRVMDRRRQAVAP</sequence>
<proteinExistence type="inferred from homology"/>
<feature type="chain" id="PRO_5006519746" description="Carboxylic ester hydrolase" evidence="3">
    <location>
        <begin position="23"/>
        <end position="527"/>
    </location>
</feature>
<evidence type="ECO:0000256" key="2">
    <source>
        <dbReference type="ARBA" id="ARBA00022801"/>
    </source>
</evidence>
<dbReference type="InterPro" id="IPR002018">
    <property type="entry name" value="CarbesteraseB"/>
</dbReference>
<dbReference type="Proteomes" id="UP000065641">
    <property type="component" value="Chromosome"/>
</dbReference>
<dbReference type="Gene3D" id="3.40.50.1820">
    <property type="entry name" value="alpha/beta hydrolase"/>
    <property type="match status" value="1"/>
</dbReference>
<dbReference type="InterPro" id="IPR050309">
    <property type="entry name" value="Type-B_Carboxylest/Lipase"/>
</dbReference>
<dbReference type="GO" id="GO:0016787">
    <property type="term" value="F:hydrolase activity"/>
    <property type="evidence" value="ECO:0007669"/>
    <property type="project" value="UniProtKB-KW"/>
</dbReference>
<organism evidence="5 6">
    <name type="scientific">Pseudohongiella spirulinae</name>
    <dbReference type="NCBI Taxonomy" id="1249552"/>
    <lineage>
        <taxon>Bacteria</taxon>
        <taxon>Pseudomonadati</taxon>
        <taxon>Pseudomonadota</taxon>
        <taxon>Gammaproteobacteria</taxon>
        <taxon>Pseudomonadales</taxon>
        <taxon>Pseudohongiellaceae</taxon>
        <taxon>Pseudohongiella</taxon>
    </lineage>
</organism>
<feature type="domain" description="Carboxylesterase type B" evidence="4">
    <location>
        <begin position="26"/>
        <end position="504"/>
    </location>
</feature>
<dbReference type="SUPFAM" id="SSF53474">
    <property type="entry name" value="alpha/beta-Hydrolases"/>
    <property type="match status" value="1"/>
</dbReference>
<dbReference type="EC" id="3.1.1.-" evidence="3"/>
<keyword evidence="2 3" id="KW-0378">Hydrolase</keyword>
<dbReference type="Pfam" id="PF00135">
    <property type="entry name" value="COesterase"/>
    <property type="match status" value="1"/>
</dbReference>
<dbReference type="OrthoDB" id="9775851at2"/>
<dbReference type="InterPro" id="IPR019826">
    <property type="entry name" value="Carboxylesterase_B_AS"/>
</dbReference>
<keyword evidence="6" id="KW-1185">Reference proteome</keyword>
<dbReference type="ESTHER" id="9gamm-a0a0s2kgf4">
    <property type="family name" value="Carb_B_Bacteria"/>
</dbReference>
<accession>A0A0S2KGF4</accession>
<dbReference type="InterPro" id="IPR029058">
    <property type="entry name" value="AB_hydrolase_fold"/>
</dbReference>
<feature type="signal peptide" evidence="3">
    <location>
        <begin position="1"/>
        <end position="22"/>
    </location>
</feature>
<dbReference type="AlphaFoldDB" id="A0A0S2KGF4"/>
<evidence type="ECO:0000256" key="1">
    <source>
        <dbReference type="ARBA" id="ARBA00005964"/>
    </source>
</evidence>
<protein>
    <recommendedName>
        <fullName evidence="3">Carboxylic ester hydrolase</fullName>
        <ecNumber evidence="3">3.1.1.-</ecNumber>
    </recommendedName>
</protein>
<keyword evidence="3" id="KW-0732">Signal</keyword>
<name>A0A0S2KGF4_9GAMM</name>
<reference evidence="5 6" key="1">
    <citation type="submission" date="2015-11" db="EMBL/GenBank/DDBJ databases">
        <authorList>
            <person name="Zhang Y."/>
            <person name="Guo Z."/>
        </authorList>
    </citation>
    <scope>NUCLEOTIDE SEQUENCE [LARGE SCALE GENOMIC DNA]</scope>
    <source>
        <strain evidence="5 6">KCTC 32221</strain>
    </source>
</reference>
<dbReference type="PANTHER" id="PTHR11559">
    <property type="entry name" value="CARBOXYLESTERASE"/>
    <property type="match status" value="1"/>
</dbReference>
<dbReference type="RefSeq" id="WP_058022675.1">
    <property type="nucleotide sequence ID" value="NZ_CP013189.1"/>
</dbReference>
<dbReference type="EMBL" id="CP013189">
    <property type="protein sequence ID" value="ALO47269.1"/>
    <property type="molecule type" value="Genomic_DNA"/>
</dbReference>
<evidence type="ECO:0000313" key="5">
    <source>
        <dbReference type="EMBL" id="ALO47269.1"/>
    </source>
</evidence>
<evidence type="ECO:0000256" key="3">
    <source>
        <dbReference type="RuleBase" id="RU361235"/>
    </source>
</evidence>
<dbReference type="KEGG" id="pspi:PS2015_2637"/>
<evidence type="ECO:0000313" key="6">
    <source>
        <dbReference type="Proteomes" id="UP000065641"/>
    </source>
</evidence>
<evidence type="ECO:0000259" key="4">
    <source>
        <dbReference type="Pfam" id="PF00135"/>
    </source>
</evidence>
<gene>
    <name evidence="5" type="ORF">PS2015_2637</name>
</gene>
<dbReference type="STRING" id="1249552.PS2015_2637"/>
<dbReference type="PROSITE" id="PS00122">
    <property type="entry name" value="CARBOXYLESTERASE_B_1"/>
    <property type="match status" value="1"/>
</dbReference>
<dbReference type="PATRIC" id="fig|1249552.3.peg.2656"/>
<comment type="similarity">
    <text evidence="1 3">Belongs to the type-B carboxylesterase/lipase family.</text>
</comment>